<keyword evidence="9" id="KW-1185">Reference proteome</keyword>
<name>A0A087UAS2_STEMI</name>
<sequence length="171" mass="19956">MADKDNRQGPFSKVLQKHAGRAKERLLQNLGKADRTTDADFDLCVKNFNKQQNAVLRLQKEFKNYHQCLKAMQASRKSLMDTICELYEPCWVGLDNFLTKSEALDQNFEDFCEKINNQLLTPVASYIAQFPELNNKIAKRNRKLLDYDNCRHNLQNLQTMKKREEAKIAKV</sequence>
<dbReference type="Gene3D" id="1.20.1270.60">
    <property type="entry name" value="Arfaptin homology (AH) domain/BAR domain"/>
    <property type="match status" value="1"/>
</dbReference>
<keyword evidence="5" id="KW-0175">Coiled coil</keyword>
<dbReference type="PANTHER" id="PTHR46514">
    <property type="entry name" value="AMPHIPHYSIN"/>
    <property type="match status" value="1"/>
</dbReference>
<evidence type="ECO:0000256" key="4">
    <source>
        <dbReference type="ARBA" id="ARBA00022490"/>
    </source>
</evidence>
<dbReference type="GO" id="GO:0005543">
    <property type="term" value="F:phospholipid binding"/>
    <property type="evidence" value="ECO:0007669"/>
    <property type="project" value="TreeGrafter"/>
</dbReference>
<keyword evidence="4" id="KW-0963">Cytoplasm</keyword>
<evidence type="ECO:0000313" key="9">
    <source>
        <dbReference type="Proteomes" id="UP000054359"/>
    </source>
</evidence>
<keyword evidence="3" id="KW-0728">SH3 domain</keyword>
<evidence type="ECO:0000259" key="7">
    <source>
        <dbReference type="PROSITE" id="PS51021"/>
    </source>
</evidence>
<dbReference type="OrthoDB" id="446293at2759"/>
<dbReference type="GO" id="GO:0005737">
    <property type="term" value="C:cytoplasm"/>
    <property type="evidence" value="ECO:0007669"/>
    <property type="project" value="UniProtKB-SubCell"/>
</dbReference>
<dbReference type="OMA" id="VENDTHT"/>
<protein>
    <submittedName>
        <fullName evidence="8">Myc box-dependent-interacting protein 1</fullName>
    </submittedName>
</protein>
<dbReference type="Pfam" id="PF03114">
    <property type="entry name" value="BAR"/>
    <property type="match status" value="1"/>
</dbReference>
<feature type="domain" description="BAR" evidence="7">
    <location>
        <begin position="26"/>
        <end position="171"/>
    </location>
</feature>
<dbReference type="EMBL" id="KK119038">
    <property type="protein sequence ID" value="KFM74461.1"/>
    <property type="molecule type" value="Genomic_DNA"/>
</dbReference>
<dbReference type="InterPro" id="IPR003005">
    <property type="entry name" value="Amphiphysin"/>
</dbReference>
<evidence type="ECO:0000256" key="6">
    <source>
        <dbReference type="ARBA" id="ARBA00023136"/>
    </source>
</evidence>
<organism evidence="8 9">
    <name type="scientific">Stegodyphus mimosarum</name>
    <name type="common">African social velvet spider</name>
    <dbReference type="NCBI Taxonomy" id="407821"/>
    <lineage>
        <taxon>Eukaryota</taxon>
        <taxon>Metazoa</taxon>
        <taxon>Ecdysozoa</taxon>
        <taxon>Arthropoda</taxon>
        <taxon>Chelicerata</taxon>
        <taxon>Arachnida</taxon>
        <taxon>Araneae</taxon>
        <taxon>Araneomorphae</taxon>
        <taxon>Entelegynae</taxon>
        <taxon>Eresoidea</taxon>
        <taxon>Eresidae</taxon>
        <taxon>Stegodyphus</taxon>
    </lineage>
</organism>
<dbReference type="Proteomes" id="UP000054359">
    <property type="component" value="Unassembled WGS sequence"/>
</dbReference>
<dbReference type="FunFam" id="1.20.1270.60:FF:000013">
    <property type="entry name" value="Amphiphysin isoform 2"/>
    <property type="match status" value="1"/>
</dbReference>
<dbReference type="InterPro" id="IPR004148">
    <property type="entry name" value="BAR_dom"/>
</dbReference>
<feature type="non-terminal residue" evidence="8">
    <location>
        <position position="171"/>
    </location>
</feature>
<evidence type="ECO:0000256" key="5">
    <source>
        <dbReference type="ARBA" id="ARBA00023054"/>
    </source>
</evidence>
<comment type="subcellular location">
    <subcellularLocation>
        <location evidence="2">Cytoplasm</location>
    </subcellularLocation>
    <subcellularLocation>
        <location evidence="1">Endomembrane system</location>
    </subcellularLocation>
</comment>
<keyword evidence="6" id="KW-0472">Membrane</keyword>
<dbReference type="PROSITE" id="PS51021">
    <property type="entry name" value="BAR"/>
    <property type="match status" value="1"/>
</dbReference>
<dbReference type="PANTHER" id="PTHR46514:SF3">
    <property type="entry name" value="AMPHIPHYSIN"/>
    <property type="match status" value="1"/>
</dbReference>
<dbReference type="STRING" id="407821.A0A087UAS2"/>
<evidence type="ECO:0000256" key="3">
    <source>
        <dbReference type="ARBA" id="ARBA00022443"/>
    </source>
</evidence>
<accession>A0A087UAS2</accession>
<evidence type="ECO:0000313" key="8">
    <source>
        <dbReference type="EMBL" id="KFM74461.1"/>
    </source>
</evidence>
<dbReference type="AlphaFoldDB" id="A0A087UAS2"/>
<evidence type="ECO:0000256" key="1">
    <source>
        <dbReference type="ARBA" id="ARBA00004308"/>
    </source>
</evidence>
<gene>
    <name evidence="8" type="ORF">X975_17521</name>
</gene>
<proteinExistence type="predicted"/>
<dbReference type="SMART" id="SM00721">
    <property type="entry name" value="BAR"/>
    <property type="match status" value="1"/>
</dbReference>
<dbReference type="PRINTS" id="PR01251">
    <property type="entry name" value="AMPHIPHYSIN"/>
</dbReference>
<evidence type="ECO:0000256" key="2">
    <source>
        <dbReference type="ARBA" id="ARBA00004496"/>
    </source>
</evidence>
<dbReference type="SUPFAM" id="SSF103657">
    <property type="entry name" value="BAR/IMD domain-like"/>
    <property type="match status" value="1"/>
</dbReference>
<reference evidence="8 9" key="1">
    <citation type="submission" date="2013-11" db="EMBL/GenBank/DDBJ databases">
        <title>Genome sequencing of Stegodyphus mimosarum.</title>
        <authorList>
            <person name="Bechsgaard J."/>
        </authorList>
    </citation>
    <scope>NUCLEOTIDE SEQUENCE [LARGE SCALE GENOMIC DNA]</scope>
</reference>
<dbReference type="GO" id="GO:0005886">
    <property type="term" value="C:plasma membrane"/>
    <property type="evidence" value="ECO:0007669"/>
    <property type="project" value="TreeGrafter"/>
</dbReference>
<dbReference type="InterPro" id="IPR027267">
    <property type="entry name" value="AH/BAR_dom_sf"/>
</dbReference>
<dbReference type="GO" id="GO:0012505">
    <property type="term" value="C:endomembrane system"/>
    <property type="evidence" value="ECO:0007669"/>
    <property type="project" value="UniProtKB-SubCell"/>
</dbReference>